<reference evidence="8 9" key="1">
    <citation type="submission" date="2017-11" db="EMBL/GenBank/DDBJ databases">
        <title>Genome-resolved metagenomics identifies genetic mobility, metabolic interactions, and unexpected diversity in perchlorate-reducing communities.</title>
        <authorList>
            <person name="Barnum T.P."/>
            <person name="Figueroa I.A."/>
            <person name="Carlstrom C.I."/>
            <person name="Lucas L.N."/>
            <person name="Engelbrektson A.L."/>
            <person name="Coates J.D."/>
        </authorList>
    </citation>
    <scope>NUCLEOTIDE SEQUENCE [LARGE SCALE GENOMIC DNA]</scope>
    <source>
        <strain evidence="8">BM706</strain>
    </source>
</reference>
<evidence type="ECO:0000256" key="1">
    <source>
        <dbReference type="ARBA" id="ARBA00004651"/>
    </source>
</evidence>
<dbReference type="GO" id="GO:0005886">
    <property type="term" value="C:plasma membrane"/>
    <property type="evidence" value="ECO:0007669"/>
    <property type="project" value="UniProtKB-SubCell"/>
</dbReference>
<evidence type="ECO:0000313" key="9">
    <source>
        <dbReference type="Proteomes" id="UP000234857"/>
    </source>
</evidence>
<dbReference type="SUPFAM" id="SSF55781">
    <property type="entry name" value="GAF domain-like"/>
    <property type="match status" value="1"/>
</dbReference>
<organism evidence="8 9">
    <name type="scientific">Muiribacterium halophilum</name>
    <dbReference type="NCBI Taxonomy" id="2053465"/>
    <lineage>
        <taxon>Bacteria</taxon>
        <taxon>Candidatus Muiribacteriota</taxon>
        <taxon>Candidatus Muiribacteriia</taxon>
        <taxon>Candidatus Muiribacteriales</taxon>
        <taxon>Candidatus Muiribacteriaceae</taxon>
        <taxon>Candidatus Muiribacterium</taxon>
    </lineage>
</organism>
<evidence type="ECO:0000259" key="7">
    <source>
        <dbReference type="Pfam" id="PF02743"/>
    </source>
</evidence>
<comment type="caution">
    <text evidence="8">The sequence shown here is derived from an EMBL/GenBank/DDBJ whole genome shotgun (WGS) entry which is preliminary data.</text>
</comment>
<evidence type="ECO:0000256" key="3">
    <source>
        <dbReference type="ARBA" id="ARBA00022692"/>
    </source>
</evidence>
<evidence type="ECO:0000256" key="4">
    <source>
        <dbReference type="ARBA" id="ARBA00022989"/>
    </source>
</evidence>
<keyword evidence="2" id="KW-1003">Cell membrane</keyword>
<evidence type="ECO:0000256" key="2">
    <source>
        <dbReference type="ARBA" id="ARBA00022475"/>
    </source>
</evidence>
<feature type="domain" description="Cache" evidence="7">
    <location>
        <begin position="61"/>
        <end position="259"/>
    </location>
</feature>
<dbReference type="Gene3D" id="3.30.450.20">
    <property type="entry name" value="PAS domain"/>
    <property type="match status" value="2"/>
</dbReference>
<protein>
    <recommendedName>
        <fullName evidence="7">Cache domain-containing protein</fullName>
    </recommendedName>
</protein>
<dbReference type="Pfam" id="PF02743">
    <property type="entry name" value="dCache_1"/>
    <property type="match status" value="1"/>
</dbReference>
<sequence length="463" mass="53466">MKSMRHLLIKYFFFLCLFPLLIIAVFKFFFLENYYLDIFSKEDYNISISTKALTEIILNKQKVSLKNLLSTHGSCLIEDYCTSLDSFCDNSEYIDNIIVLDRKGIIISIGGDLQYKKKLDEYIGMDFSGMDSYIQSKKTGNPSWSSQFYSIISGRLSLSYCLPFENVYIIGIFRIDNFYKNLMDIFRKDNIGLLITDSTGRIIQKYEKTVSFTDFSVSDVITRLENSKNKFGAEVVNLNGKKHIAVLQKIEDTGWKVIVYSDYFEFHDFLFKIKAFIVFILFLCAFVIYFISNKLSARIVAPIEKAACYADEILNISVDEEKISTEYKEFEGFINTLKSLRNRVKNREYALKMLSMEATSHYDKDIFKRLSSLIADILGCEYSIIGYIKEDKVDVIDMFSEGEHIEEFVYDLKNTPCGEVIKTGFCVYSGGIQDVFPDDLDLQKLNVQSYIGLPVFNEKNKAV</sequence>
<evidence type="ECO:0000256" key="6">
    <source>
        <dbReference type="SAM" id="Phobius"/>
    </source>
</evidence>
<dbReference type="Proteomes" id="UP000234857">
    <property type="component" value="Unassembled WGS sequence"/>
</dbReference>
<proteinExistence type="predicted"/>
<evidence type="ECO:0000313" key="8">
    <source>
        <dbReference type="EMBL" id="PLX15573.1"/>
    </source>
</evidence>
<keyword evidence="3 6" id="KW-0812">Transmembrane</keyword>
<keyword evidence="5 6" id="KW-0472">Membrane</keyword>
<keyword evidence="4 6" id="KW-1133">Transmembrane helix</keyword>
<dbReference type="InterPro" id="IPR033479">
    <property type="entry name" value="dCache_1"/>
</dbReference>
<feature type="transmembrane region" description="Helical" evidence="6">
    <location>
        <begin position="269"/>
        <end position="291"/>
    </location>
</feature>
<dbReference type="AlphaFoldDB" id="A0A2N5ZA69"/>
<feature type="transmembrane region" description="Helical" evidence="6">
    <location>
        <begin position="12"/>
        <end position="31"/>
    </location>
</feature>
<dbReference type="EMBL" id="PKTG01000136">
    <property type="protein sequence ID" value="PLX15573.1"/>
    <property type="molecule type" value="Genomic_DNA"/>
</dbReference>
<accession>A0A2N5ZA69</accession>
<evidence type="ECO:0000256" key="5">
    <source>
        <dbReference type="ARBA" id="ARBA00023136"/>
    </source>
</evidence>
<gene>
    <name evidence="8" type="ORF">C0601_12600</name>
</gene>
<comment type="subcellular location">
    <subcellularLocation>
        <location evidence="1">Cell membrane</location>
        <topology evidence="1">Multi-pass membrane protein</topology>
    </subcellularLocation>
</comment>
<name>A0A2N5ZA69_MUIH1</name>